<organism evidence="1 2">
    <name type="scientific">Protopolystoma xenopodis</name>
    <dbReference type="NCBI Taxonomy" id="117903"/>
    <lineage>
        <taxon>Eukaryota</taxon>
        <taxon>Metazoa</taxon>
        <taxon>Spiralia</taxon>
        <taxon>Lophotrochozoa</taxon>
        <taxon>Platyhelminthes</taxon>
        <taxon>Monogenea</taxon>
        <taxon>Polyopisthocotylea</taxon>
        <taxon>Polystomatidea</taxon>
        <taxon>Polystomatidae</taxon>
        <taxon>Protopolystoma</taxon>
    </lineage>
</organism>
<dbReference type="EMBL" id="CAAALY010058473">
    <property type="protein sequence ID" value="VEL22806.1"/>
    <property type="molecule type" value="Genomic_DNA"/>
</dbReference>
<reference evidence="1" key="1">
    <citation type="submission" date="2018-11" db="EMBL/GenBank/DDBJ databases">
        <authorList>
            <consortium name="Pathogen Informatics"/>
        </authorList>
    </citation>
    <scope>NUCLEOTIDE SEQUENCE</scope>
</reference>
<dbReference type="AlphaFoldDB" id="A0A3S5BXA9"/>
<keyword evidence="2" id="KW-1185">Reference proteome</keyword>
<gene>
    <name evidence="1" type="ORF">PXEA_LOCUS16246</name>
</gene>
<accession>A0A3S5BXA9</accession>
<comment type="caution">
    <text evidence="1">The sequence shown here is derived from an EMBL/GenBank/DDBJ whole genome shotgun (WGS) entry which is preliminary data.</text>
</comment>
<protein>
    <submittedName>
        <fullName evidence="1">Uncharacterized protein</fullName>
    </submittedName>
</protein>
<dbReference type="Proteomes" id="UP000784294">
    <property type="component" value="Unassembled WGS sequence"/>
</dbReference>
<evidence type="ECO:0000313" key="1">
    <source>
        <dbReference type="EMBL" id="VEL22806.1"/>
    </source>
</evidence>
<proteinExistence type="predicted"/>
<name>A0A3S5BXA9_9PLAT</name>
<sequence length="238" mass="25213">MSRILIFSLALLMEYFGLQLVCNILNRLASSRVFLWLSEAELPDFQAVTIFPLLTATAGLLIRLMLRPPGPISSFTSSKTSTIPLTTSNVIAISLPGTGCTSYLAGSDLTSIVPSSSLGGGRLAESNKPVKQTQANQTSQENMAQLLVGQLSFDMDSFHLLFGLKGDACSSSPDTAVATTTKSDYKASSLATTSSKILTSSACNTLAGVFTLAKCRPAVLSIVSLFPSSSHLKNRFFA</sequence>
<evidence type="ECO:0000313" key="2">
    <source>
        <dbReference type="Proteomes" id="UP000784294"/>
    </source>
</evidence>